<evidence type="ECO:0000313" key="3">
    <source>
        <dbReference type="Proteomes" id="UP000294564"/>
    </source>
</evidence>
<accession>A0A4R2NZE0</accession>
<keyword evidence="3" id="KW-1185">Reference proteome</keyword>
<proteinExistence type="predicted"/>
<keyword evidence="1" id="KW-0732">Signal</keyword>
<dbReference type="Proteomes" id="UP000294564">
    <property type="component" value="Unassembled WGS sequence"/>
</dbReference>
<evidence type="ECO:0000313" key="2">
    <source>
        <dbReference type="EMBL" id="TCP26901.1"/>
    </source>
</evidence>
<dbReference type="OrthoDB" id="1352116at2"/>
<name>A0A4R2NZE0_9FLAO</name>
<protein>
    <submittedName>
        <fullName evidence="2">Uncharacterized protein</fullName>
    </submittedName>
</protein>
<dbReference type="EMBL" id="SLXM01000002">
    <property type="protein sequence ID" value="TCP26901.1"/>
    <property type="molecule type" value="Genomic_DNA"/>
</dbReference>
<feature type="chain" id="PRO_5021019376" evidence="1">
    <location>
        <begin position="21"/>
        <end position="204"/>
    </location>
</feature>
<comment type="caution">
    <text evidence="2">The sequence shown here is derived from an EMBL/GenBank/DDBJ whole genome shotgun (WGS) entry which is preliminary data.</text>
</comment>
<reference evidence="2 3" key="1">
    <citation type="submission" date="2019-03" db="EMBL/GenBank/DDBJ databases">
        <title>Genomic Encyclopedia of Type Strains, Phase IV (KMG-IV): sequencing the most valuable type-strain genomes for metagenomic binning, comparative biology and taxonomic classification.</title>
        <authorList>
            <person name="Goeker M."/>
        </authorList>
    </citation>
    <scope>NUCLEOTIDE SEQUENCE [LARGE SCALE GENOMIC DNA]</scope>
    <source>
        <strain evidence="2 3">DSM 14836</strain>
    </source>
</reference>
<evidence type="ECO:0000256" key="1">
    <source>
        <dbReference type="SAM" id="SignalP"/>
    </source>
</evidence>
<sequence length="204" mass="23089">MNKKIASLLFALLSFGLLNAQDSAMDKMAMEICEYFTKNEQEFKNMSTDDLTAKLGVQMVQSYLKYQDDLAKEGIKFDLTKGRAEGEKMGAKVGVGMIKFCPDVLMAIAGDEDYEEEATESYLEGTLKKVTGEDLYVVEVKDTDGKTQKFVWLTNFEGSDKLIELGKEVKGVKVGITYTNLEYFSPKLKKYIVRKKITRLEFLN</sequence>
<organism evidence="2 3">
    <name type="scientific">Tenacibaculum skagerrakense</name>
    <dbReference type="NCBI Taxonomy" id="186571"/>
    <lineage>
        <taxon>Bacteria</taxon>
        <taxon>Pseudomonadati</taxon>
        <taxon>Bacteroidota</taxon>
        <taxon>Flavobacteriia</taxon>
        <taxon>Flavobacteriales</taxon>
        <taxon>Flavobacteriaceae</taxon>
        <taxon>Tenacibaculum</taxon>
    </lineage>
</organism>
<feature type="signal peptide" evidence="1">
    <location>
        <begin position="1"/>
        <end position="20"/>
    </location>
</feature>
<dbReference type="AlphaFoldDB" id="A0A4R2NZE0"/>
<dbReference type="RefSeq" id="WP_132793750.1">
    <property type="nucleotide sequence ID" value="NZ_SLXM01000002.1"/>
</dbReference>
<gene>
    <name evidence="2" type="ORF">EV195_102243</name>
</gene>